<dbReference type="Ensembl" id="ENSELUT00000029790.3">
    <property type="protein sequence ID" value="ENSELUP00000019606.2"/>
    <property type="gene ID" value="ENSELUG00000018916.3"/>
</dbReference>
<evidence type="ECO:0000313" key="13">
    <source>
        <dbReference type="Proteomes" id="UP000265140"/>
    </source>
</evidence>
<evidence type="ECO:0000256" key="8">
    <source>
        <dbReference type="ARBA" id="ARBA00060858"/>
    </source>
</evidence>
<comment type="similarity">
    <text evidence="8">Belongs to the glycosyl hydrolase 1 family. Klotho subfamily.</text>
</comment>
<evidence type="ECO:0000256" key="3">
    <source>
        <dbReference type="ARBA" id="ARBA00022692"/>
    </source>
</evidence>
<evidence type="ECO:0000256" key="2">
    <source>
        <dbReference type="ARBA" id="ARBA00022475"/>
    </source>
</evidence>
<dbReference type="PANTHER" id="PTHR10353:SF68">
    <property type="entry name" value="BETA-KLOTHO"/>
    <property type="match status" value="1"/>
</dbReference>
<dbReference type="GO" id="GO:0004553">
    <property type="term" value="F:hydrolase activity, hydrolyzing O-glycosyl compounds"/>
    <property type="evidence" value="ECO:0007669"/>
    <property type="project" value="InterPro"/>
</dbReference>
<evidence type="ECO:0000256" key="4">
    <source>
        <dbReference type="ARBA" id="ARBA00022737"/>
    </source>
</evidence>
<reference evidence="12" key="4">
    <citation type="submission" date="2025-09" db="UniProtKB">
        <authorList>
            <consortium name="Ensembl"/>
        </authorList>
    </citation>
    <scope>IDENTIFICATION</scope>
</reference>
<dbReference type="Gene3D" id="3.20.20.80">
    <property type="entry name" value="Glycosidases"/>
    <property type="match status" value="3"/>
</dbReference>
<keyword evidence="6 10" id="KW-0472">Membrane</keyword>
<evidence type="ECO:0000313" key="12">
    <source>
        <dbReference type="Ensembl" id="ENSELUP00000019606.2"/>
    </source>
</evidence>
<evidence type="ECO:0000256" key="9">
    <source>
        <dbReference type="SAM" id="MobiDB-lite"/>
    </source>
</evidence>
<dbReference type="FunFam" id="3.20.20.80:FF:000062">
    <property type="entry name" value="Klotho"/>
    <property type="match status" value="1"/>
</dbReference>
<organism evidence="12 13">
    <name type="scientific">Esox lucius</name>
    <name type="common">Northern pike</name>
    <dbReference type="NCBI Taxonomy" id="8010"/>
    <lineage>
        <taxon>Eukaryota</taxon>
        <taxon>Metazoa</taxon>
        <taxon>Chordata</taxon>
        <taxon>Craniata</taxon>
        <taxon>Vertebrata</taxon>
        <taxon>Euteleostomi</taxon>
        <taxon>Actinopterygii</taxon>
        <taxon>Neopterygii</taxon>
        <taxon>Teleostei</taxon>
        <taxon>Protacanthopterygii</taxon>
        <taxon>Esociformes</taxon>
        <taxon>Esocidae</taxon>
        <taxon>Esox</taxon>
    </lineage>
</organism>
<feature type="transmembrane region" description="Helical" evidence="10">
    <location>
        <begin position="991"/>
        <end position="1013"/>
    </location>
</feature>
<feature type="signal peptide" evidence="11">
    <location>
        <begin position="1"/>
        <end position="21"/>
    </location>
</feature>
<comment type="subcellular location">
    <subcellularLocation>
        <location evidence="1">Cell membrane</location>
        <topology evidence="1">Single-pass membrane protein</topology>
    </subcellularLocation>
</comment>
<evidence type="ECO:0000256" key="6">
    <source>
        <dbReference type="ARBA" id="ARBA00023136"/>
    </source>
</evidence>
<feature type="chain" id="PRO_5044239481" description="Klotho beta" evidence="11">
    <location>
        <begin position="22"/>
        <end position="1056"/>
    </location>
</feature>
<gene>
    <name evidence="12" type="primary">KLB</name>
</gene>
<evidence type="ECO:0000256" key="7">
    <source>
        <dbReference type="ARBA" id="ARBA00023180"/>
    </source>
</evidence>
<evidence type="ECO:0000256" key="5">
    <source>
        <dbReference type="ARBA" id="ARBA00022989"/>
    </source>
</evidence>
<dbReference type="AlphaFoldDB" id="A0A3P8YSR9"/>
<dbReference type="FunFam" id="3.20.20.80:FF:000042">
    <property type="entry name" value="Klotho"/>
    <property type="match status" value="1"/>
</dbReference>
<evidence type="ECO:0000256" key="10">
    <source>
        <dbReference type="SAM" id="Phobius"/>
    </source>
</evidence>
<dbReference type="OMA" id="RRKFWKA"/>
<dbReference type="GO" id="GO:0005886">
    <property type="term" value="C:plasma membrane"/>
    <property type="evidence" value="ECO:0007669"/>
    <property type="project" value="UniProtKB-SubCell"/>
</dbReference>
<dbReference type="InterPro" id="IPR033132">
    <property type="entry name" value="GH_1_N_CS"/>
</dbReference>
<dbReference type="GeneTree" id="ENSGT00940000157489"/>
<dbReference type="InterPro" id="IPR001360">
    <property type="entry name" value="Glyco_hydro_1"/>
</dbReference>
<reference evidence="12" key="2">
    <citation type="submission" date="2020-02" db="EMBL/GenBank/DDBJ databases">
        <title>Esox lucius (northern pike) genome, fEsoLuc1, primary haplotype.</title>
        <authorList>
            <person name="Myers G."/>
            <person name="Karagic N."/>
            <person name="Meyer A."/>
            <person name="Pippel M."/>
            <person name="Reichard M."/>
            <person name="Winkler S."/>
            <person name="Tracey A."/>
            <person name="Sims Y."/>
            <person name="Howe K."/>
            <person name="Rhie A."/>
            <person name="Formenti G."/>
            <person name="Durbin R."/>
            <person name="Fedrigo O."/>
            <person name="Jarvis E.D."/>
        </authorList>
    </citation>
    <scope>NUCLEOTIDE SEQUENCE [LARGE SCALE GENOMIC DNA]</scope>
</reference>
<accession>A0A3P8YSR9</accession>
<dbReference type="PRINTS" id="PR00131">
    <property type="entry name" value="GLHYDRLASE1"/>
</dbReference>
<keyword evidence="2" id="KW-1003">Cell membrane</keyword>
<keyword evidence="11" id="KW-0732">Signal</keyword>
<dbReference type="GO" id="GO:0005975">
    <property type="term" value="P:carbohydrate metabolic process"/>
    <property type="evidence" value="ECO:0007669"/>
    <property type="project" value="InterPro"/>
</dbReference>
<dbReference type="SUPFAM" id="SSF51445">
    <property type="entry name" value="(Trans)glycosidases"/>
    <property type="match status" value="2"/>
</dbReference>
<dbReference type="InParanoid" id="A0A3P8YSR9"/>
<dbReference type="STRING" id="8010.ENSELUP00000019606"/>
<dbReference type="FunCoup" id="A0A3P8YSR9">
    <property type="interactions" value="275"/>
</dbReference>
<feature type="region of interest" description="Disordered" evidence="9">
    <location>
        <begin position="814"/>
        <end position="836"/>
    </location>
</feature>
<dbReference type="Pfam" id="PF00232">
    <property type="entry name" value="Glyco_hydro_1"/>
    <property type="match status" value="3"/>
</dbReference>
<sequence>MARDVLFSLLLTAMAWDWALCSLGEGRRQWYQPPTSEPFKQNQSFLHGTFLPGFLWGTGTSAFQTEGAWDRDGKGPSIWDHFTHSAADHGDGGAADMASESYVHWEEDIEALGYLGVRSYAFSLSWPRIFPNGSAVGQPNVAAVEHYGRLIDRLLERGIEPLVTLFHWDLPQALQEHYGGWRNEALVGLFDAYATFCFRTYGDRVRHWITIHNPYLVSVQGYGTGVHAPGETGDPSTPFTVAHNLIRAHAKVWHTYDTHFRPTQKGQVSLVLGSHWMEPQKGQATSANVELCQQSIEAVLGWFANPIFGEGDYPASMKSTHKGLMPEFTPEEKLWVRGTADFFSLSFGPNNLRLGHILARYGQLVFPDLRRLLGWVRLEYGDLPVLVAEVGWFSDAAVETEDTIAVYLMKRFINQVLQATVFDGVRVFGYTAWSLVDGFEWDYGYGVRRGLFYVDFDQGSNRTRFPKTTAQFYRQVVKDNGFPSDETTPEVKGHFPCDFHWGVADSTVQVHFHPNSPQFMDPHLYIWNLTGDGALHPIQGVKLHTKGAQCTDYLAIRGQLGLFASVGASQYRFALNWSLILPNGDLSRVDTEALRYYRCLLTELRKKGLEAMVTLYHPTHRAPWLGLPGPLHNSGGWLNRSTVDAYQSYVTLCYRELGPWVNYWITINEPNRLVDAYKGGGEQHMAAHHLLLAHARAWSLYDREYLSLQGGLVSLSLHADWAEPANPFLESHAFATQRFLLFELGRFLDPILGGREAGGESGDYPTELRRYLEERARVAGLPGSPLPRFTDQERQELRGALGFIALNHFTTRLVSPRPHSSETDPADPHELQPPDHDCLLMSDPTWDFSGLGQAVVPWGLRRVLRWVKDRYGGSLPVIVTASGVDDQASTDDLLRQHYIRSYLQEALKARQLDGVNLKGFYVYKLQDRDTPRFGLFTSSQHQSRPKSSIAVYRKILDQSGFPGNNVTSYCRVRNLRMTCTICAQMSENKPLLFFAGCLVLTFTMLVAVITVAVRRKSGARGRVGAPVCPFPLGMKSQPWERVTLQCVTDRTSVARR</sequence>
<evidence type="ECO:0000256" key="11">
    <source>
        <dbReference type="SAM" id="SignalP"/>
    </source>
</evidence>
<dbReference type="GeneID" id="105026168"/>
<proteinExistence type="inferred from homology"/>
<dbReference type="InterPro" id="IPR017853">
    <property type="entry name" value="GH"/>
</dbReference>
<dbReference type="PANTHER" id="PTHR10353">
    <property type="entry name" value="GLYCOSYL HYDROLASE"/>
    <property type="match status" value="1"/>
</dbReference>
<keyword evidence="7" id="KW-0325">Glycoprotein</keyword>
<keyword evidence="5 10" id="KW-1133">Transmembrane helix</keyword>
<keyword evidence="3 10" id="KW-0812">Transmembrane</keyword>
<evidence type="ECO:0000256" key="1">
    <source>
        <dbReference type="ARBA" id="ARBA00004162"/>
    </source>
</evidence>
<dbReference type="RefSeq" id="XP_010895756.2">
    <property type="nucleotide sequence ID" value="XM_010897454.5"/>
</dbReference>
<reference evidence="12" key="3">
    <citation type="submission" date="2025-08" db="UniProtKB">
        <authorList>
            <consortium name="Ensembl"/>
        </authorList>
    </citation>
    <scope>IDENTIFICATION</scope>
</reference>
<keyword evidence="13" id="KW-1185">Reference proteome</keyword>
<protein>
    <recommendedName>
        <fullName evidence="14">Klotho beta</fullName>
    </recommendedName>
</protein>
<name>A0A3P8YSR9_ESOLU</name>
<dbReference type="Proteomes" id="UP000265140">
    <property type="component" value="Chromosome 4"/>
</dbReference>
<keyword evidence="4" id="KW-0677">Repeat</keyword>
<dbReference type="PROSITE" id="PS00653">
    <property type="entry name" value="GLYCOSYL_HYDROL_F1_2"/>
    <property type="match status" value="1"/>
</dbReference>
<evidence type="ECO:0008006" key="14">
    <source>
        <dbReference type="Google" id="ProtNLM"/>
    </source>
</evidence>
<reference evidence="13" key="1">
    <citation type="journal article" date="2014" name="PLoS ONE">
        <title>The genome and linkage map of the northern pike (Esox lucius): conserved synteny revealed between the salmonid sister group and the Neoteleostei.</title>
        <authorList>
            <person name="Rondeau E.B."/>
            <person name="Minkley D.R."/>
            <person name="Leong J.S."/>
            <person name="Messmer A.M."/>
            <person name="Jantzen J.R."/>
            <person name="von Schalburg K.R."/>
            <person name="Lemon C."/>
            <person name="Bird N.H."/>
            <person name="Koop B.F."/>
        </authorList>
    </citation>
    <scope>NUCLEOTIDE SEQUENCE</scope>
</reference>
<dbReference type="OrthoDB" id="65569at2759"/>
<feature type="compositionally biased region" description="Basic and acidic residues" evidence="9">
    <location>
        <begin position="819"/>
        <end position="836"/>
    </location>
</feature>
<dbReference type="Bgee" id="ENSELUG00000018916">
    <property type="expression patterns" value="Expressed in digestive tract and 8 other cell types or tissues"/>
</dbReference>